<dbReference type="InterPro" id="IPR007627">
    <property type="entry name" value="RNA_pol_sigma70_r2"/>
</dbReference>
<dbReference type="GO" id="GO:0003677">
    <property type="term" value="F:DNA binding"/>
    <property type="evidence" value="ECO:0007669"/>
    <property type="project" value="UniProtKB-KW"/>
</dbReference>
<protein>
    <submittedName>
        <fullName evidence="9">RNA polymerase sigma-70 factor, ECF subfamily</fullName>
    </submittedName>
</protein>
<dbReference type="Gene3D" id="1.10.1740.10">
    <property type="match status" value="1"/>
</dbReference>
<keyword evidence="2" id="KW-0805">Transcription regulation</keyword>
<evidence type="ECO:0000256" key="2">
    <source>
        <dbReference type="ARBA" id="ARBA00023015"/>
    </source>
</evidence>
<feature type="domain" description="RNA polymerase sigma-70 region 2" evidence="7">
    <location>
        <begin position="44"/>
        <end position="111"/>
    </location>
</feature>
<dbReference type="GO" id="GO:0006352">
    <property type="term" value="P:DNA-templated transcription initiation"/>
    <property type="evidence" value="ECO:0007669"/>
    <property type="project" value="InterPro"/>
</dbReference>
<dbReference type="STRING" id="1391654.AKJ09_02728"/>
<gene>
    <name evidence="9" type="ORF">AKJ09_02728</name>
</gene>
<dbReference type="InterPro" id="IPR013249">
    <property type="entry name" value="RNA_pol_sigma70_r4_t2"/>
</dbReference>
<dbReference type="GO" id="GO:0016987">
    <property type="term" value="F:sigma factor activity"/>
    <property type="evidence" value="ECO:0007669"/>
    <property type="project" value="UniProtKB-KW"/>
</dbReference>
<dbReference type="InterPro" id="IPR013324">
    <property type="entry name" value="RNA_pol_sigma_r3/r4-like"/>
</dbReference>
<dbReference type="PATRIC" id="fig|1391654.3.peg.2763"/>
<dbReference type="Pfam" id="PF08281">
    <property type="entry name" value="Sigma70_r4_2"/>
    <property type="match status" value="1"/>
</dbReference>
<keyword evidence="5" id="KW-0804">Transcription</keyword>
<comment type="similarity">
    <text evidence="1">Belongs to the sigma-70 factor family. ECF subfamily.</text>
</comment>
<dbReference type="InterPro" id="IPR014284">
    <property type="entry name" value="RNA_pol_sigma-70_dom"/>
</dbReference>
<keyword evidence="4" id="KW-0238">DNA-binding</keyword>
<keyword evidence="3" id="KW-0731">Sigma factor</keyword>
<proteinExistence type="inferred from homology"/>
<dbReference type="AlphaFoldDB" id="A0A0K1PSF9"/>
<evidence type="ECO:0000256" key="3">
    <source>
        <dbReference type="ARBA" id="ARBA00023082"/>
    </source>
</evidence>
<accession>A0A0K1PSF9</accession>
<dbReference type="PANTHER" id="PTHR43133">
    <property type="entry name" value="RNA POLYMERASE ECF-TYPE SIGMA FACTO"/>
    <property type="match status" value="1"/>
</dbReference>
<evidence type="ECO:0000256" key="5">
    <source>
        <dbReference type="ARBA" id="ARBA00023163"/>
    </source>
</evidence>
<dbReference type="Gene3D" id="1.10.10.10">
    <property type="entry name" value="Winged helix-like DNA-binding domain superfamily/Winged helix DNA-binding domain"/>
    <property type="match status" value="1"/>
</dbReference>
<dbReference type="InterPro" id="IPR013325">
    <property type="entry name" value="RNA_pol_sigma_r2"/>
</dbReference>
<evidence type="ECO:0000259" key="7">
    <source>
        <dbReference type="Pfam" id="PF04542"/>
    </source>
</evidence>
<dbReference type="SUPFAM" id="SSF88946">
    <property type="entry name" value="Sigma2 domain of RNA polymerase sigma factors"/>
    <property type="match status" value="1"/>
</dbReference>
<dbReference type="KEGG" id="llu:AKJ09_02728"/>
<evidence type="ECO:0000259" key="8">
    <source>
        <dbReference type="Pfam" id="PF08281"/>
    </source>
</evidence>
<name>A0A0K1PSF9_9BACT</name>
<dbReference type="CDD" id="cd06171">
    <property type="entry name" value="Sigma70_r4"/>
    <property type="match status" value="1"/>
</dbReference>
<dbReference type="RefSeq" id="WP_146647409.1">
    <property type="nucleotide sequence ID" value="NZ_CP012333.1"/>
</dbReference>
<dbReference type="InterPro" id="IPR036388">
    <property type="entry name" value="WH-like_DNA-bd_sf"/>
</dbReference>
<dbReference type="Pfam" id="PF04542">
    <property type="entry name" value="Sigma70_r2"/>
    <property type="match status" value="1"/>
</dbReference>
<dbReference type="Proteomes" id="UP000064967">
    <property type="component" value="Chromosome"/>
</dbReference>
<keyword evidence="10" id="KW-1185">Reference proteome</keyword>
<evidence type="ECO:0000313" key="10">
    <source>
        <dbReference type="Proteomes" id="UP000064967"/>
    </source>
</evidence>
<dbReference type="SUPFAM" id="SSF88659">
    <property type="entry name" value="Sigma3 and sigma4 domains of RNA polymerase sigma factors"/>
    <property type="match status" value="1"/>
</dbReference>
<dbReference type="InterPro" id="IPR039425">
    <property type="entry name" value="RNA_pol_sigma-70-like"/>
</dbReference>
<dbReference type="OrthoDB" id="5516273at2"/>
<dbReference type="EMBL" id="CP012333">
    <property type="protein sequence ID" value="AKU96064.1"/>
    <property type="molecule type" value="Genomic_DNA"/>
</dbReference>
<organism evidence="9 10">
    <name type="scientific">Labilithrix luteola</name>
    <dbReference type="NCBI Taxonomy" id="1391654"/>
    <lineage>
        <taxon>Bacteria</taxon>
        <taxon>Pseudomonadati</taxon>
        <taxon>Myxococcota</taxon>
        <taxon>Polyangia</taxon>
        <taxon>Polyangiales</taxon>
        <taxon>Labilitrichaceae</taxon>
        <taxon>Labilithrix</taxon>
    </lineage>
</organism>
<evidence type="ECO:0000256" key="6">
    <source>
        <dbReference type="SAM" id="MobiDB-lite"/>
    </source>
</evidence>
<evidence type="ECO:0000256" key="4">
    <source>
        <dbReference type="ARBA" id="ARBA00023125"/>
    </source>
</evidence>
<reference evidence="9 10" key="1">
    <citation type="submission" date="2015-08" db="EMBL/GenBank/DDBJ databases">
        <authorList>
            <person name="Babu N.S."/>
            <person name="Beckwith C.J."/>
            <person name="Beseler K.G."/>
            <person name="Brison A."/>
            <person name="Carone J.V."/>
            <person name="Caskin T.P."/>
            <person name="Diamond M."/>
            <person name="Durham M.E."/>
            <person name="Foxe J.M."/>
            <person name="Go M."/>
            <person name="Henderson B.A."/>
            <person name="Jones I.B."/>
            <person name="McGettigan J.A."/>
            <person name="Micheletti S.J."/>
            <person name="Nasrallah M.E."/>
            <person name="Ortiz D."/>
            <person name="Piller C.R."/>
            <person name="Privatt S.R."/>
            <person name="Schneider S.L."/>
            <person name="Sharp S."/>
            <person name="Smith T.C."/>
            <person name="Stanton J.D."/>
            <person name="Ullery H.E."/>
            <person name="Wilson R.J."/>
            <person name="Serrano M.G."/>
            <person name="Buck G."/>
            <person name="Lee V."/>
            <person name="Wang Y."/>
            <person name="Carvalho R."/>
            <person name="Voegtly L."/>
            <person name="Shi R."/>
            <person name="Duckworth R."/>
            <person name="Johnson A."/>
            <person name="Loviza R."/>
            <person name="Walstead R."/>
            <person name="Shah Z."/>
            <person name="Kiflezghi M."/>
            <person name="Wade K."/>
            <person name="Ball S.L."/>
            <person name="Bradley K.W."/>
            <person name="Asai D.J."/>
            <person name="Bowman C.A."/>
            <person name="Russell D.A."/>
            <person name="Pope W.H."/>
            <person name="Jacobs-Sera D."/>
            <person name="Hendrix R.W."/>
            <person name="Hatfull G.F."/>
        </authorList>
    </citation>
    <scope>NUCLEOTIDE SEQUENCE [LARGE SCALE GENOMIC DNA]</scope>
    <source>
        <strain evidence="9 10">DSM 27648</strain>
    </source>
</reference>
<feature type="domain" description="RNA polymerase sigma factor 70 region 4 type 2" evidence="8">
    <location>
        <begin position="141"/>
        <end position="192"/>
    </location>
</feature>
<evidence type="ECO:0000313" key="9">
    <source>
        <dbReference type="EMBL" id="AKU96064.1"/>
    </source>
</evidence>
<feature type="region of interest" description="Disordered" evidence="6">
    <location>
        <begin position="1"/>
        <end position="21"/>
    </location>
</feature>
<dbReference type="NCBIfam" id="TIGR02937">
    <property type="entry name" value="sigma70-ECF"/>
    <property type="match status" value="1"/>
</dbReference>
<sequence length="201" mass="22169">MSSAPMHLVPDSSRHGSVEEIDDTPHGLVMRLARSDAAAITAVYRQHHLTVRAFAQRLVGDVEAAEDLVQEVFVALPNAISRFRGDASLRTFLISIAVNHAKNHVRAAARRRAALSRLALEPEPDNDCPEQDLERRQLGDRLVLALDELPLEQRVVVVLSEIEERTSGEIAKIVGAPEGTIRTRLFHAKRKLRELVGGTDG</sequence>
<evidence type="ECO:0000256" key="1">
    <source>
        <dbReference type="ARBA" id="ARBA00010641"/>
    </source>
</evidence>
<dbReference type="PANTHER" id="PTHR43133:SF8">
    <property type="entry name" value="RNA POLYMERASE SIGMA FACTOR HI_1459-RELATED"/>
    <property type="match status" value="1"/>
</dbReference>